<evidence type="ECO:0000313" key="8">
    <source>
        <dbReference type="EMBL" id="MFC3528947.1"/>
    </source>
</evidence>
<dbReference type="Proteomes" id="UP001595721">
    <property type="component" value="Unassembled WGS sequence"/>
</dbReference>
<evidence type="ECO:0000256" key="3">
    <source>
        <dbReference type="ARBA" id="ARBA00022679"/>
    </source>
</evidence>
<keyword evidence="3" id="KW-0808">Transferase</keyword>
<evidence type="ECO:0000256" key="4">
    <source>
        <dbReference type="ARBA" id="ARBA00022729"/>
    </source>
</evidence>
<dbReference type="RefSeq" id="WP_377744763.1">
    <property type="nucleotide sequence ID" value="NZ_JBHRXJ010000008.1"/>
</dbReference>
<name>A0ABV7R727_9RHOB</name>
<comment type="subcellular location">
    <subcellularLocation>
        <location evidence="1">Periplasm</location>
    </subcellularLocation>
</comment>
<evidence type="ECO:0000259" key="7">
    <source>
        <dbReference type="Pfam" id="PF16822"/>
    </source>
</evidence>
<evidence type="ECO:0000256" key="2">
    <source>
        <dbReference type="ARBA" id="ARBA00005182"/>
    </source>
</evidence>
<keyword evidence="5" id="KW-0574">Periplasm</keyword>
<dbReference type="InterPro" id="IPR031811">
    <property type="entry name" value="ALGX/ALGJ_SGNH-like"/>
</dbReference>
<keyword evidence="9" id="KW-1185">Reference proteome</keyword>
<dbReference type="Gene3D" id="3.40.50.300">
    <property type="entry name" value="P-loop containing nucleotide triphosphate hydrolases"/>
    <property type="match status" value="1"/>
</dbReference>
<dbReference type="Pfam" id="PF13469">
    <property type="entry name" value="Sulfotransfer_3"/>
    <property type="match status" value="1"/>
</dbReference>
<comment type="caution">
    <text evidence="8">The sequence shown here is derived from an EMBL/GenBank/DDBJ whole genome shotgun (WGS) entry which is preliminary data.</text>
</comment>
<organism evidence="8 9">
    <name type="scientific">Paracoccus mangrovi</name>
    <dbReference type="NCBI Taxonomy" id="1715645"/>
    <lineage>
        <taxon>Bacteria</taxon>
        <taxon>Pseudomonadati</taxon>
        <taxon>Pseudomonadota</taxon>
        <taxon>Alphaproteobacteria</taxon>
        <taxon>Rhodobacterales</taxon>
        <taxon>Paracoccaceae</taxon>
        <taxon>Paracoccus</taxon>
    </lineage>
</organism>
<protein>
    <submittedName>
        <fullName evidence="8">Sulfotransferase</fullName>
    </submittedName>
</protein>
<keyword evidence="6" id="KW-0016">Alginate biosynthesis</keyword>
<proteinExistence type="predicted"/>
<evidence type="ECO:0000256" key="6">
    <source>
        <dbReference type="ARBA" id="ARBA00022841"/>
    </source>
</evidence>
<feature type="domain" description="AlgX/AlgJ SGNH hydrolase-like" evidence="7">
    <location>
        <begin position="238"/>
        <end position="373"/>
    </location>
</feature>
<reference evidence="9" key="1">
    <citation type="journal article" date="2019" name="Int. J. Syst. Evol. Microbiol.">
        <title>The Global Catalogue of Microorganisms (GCM) 10K type strain sequencing project: providing services to taxonomists for standard genome sequencing and annotation.</title>
        <authorList>
            <consortium name="The Broad Institute Genomics Platform"/>
            <consortium name="The Broad Institute Genome Sequencing Center for Infectious Disease"/>
            <person name="Wu L."/>
            <person name="Ma J."/>
        </authorList>
    </citation>
    <scope>NUCLEOTIDE SEQUENCE [LARGE SCALE GENOMIC DNA]</scope>
    <source>
        <strain evidence="9">KCTC 42899</strain>
    </source>
</reference>
<accession>A0ABV7R727</accession>
<evidence type="ECO:0000256" key="5">
    <source>
        <dbReference type="ARBA" id="ARBA00022764"/>
    </source>
</evidence>
<evidence type="ECO:0000313" key="9">
    <source>
        <dbReference type="Proteomes" id="UP001595721"/>
    </source>
</evidence>
<gene>
    <name evidence="8" type="ORF">ACFOMH_12240</name>
</gene>
<dbReference type="EMBL" id="JBHRXJ010000008">
    <property type="protein sequence ID" value="MFC3528947.1"/>
    <property type="molecule type" value="Genomic_DNA"/>
</dbReference>
<evidence type="ECO:0000256" key="1">
    <source>
        <dbReference type="ARBA" id="ARBA00004418"/>
    </source>
</evidence>
<sequence>MQFQQAFIIGYPHAGASILQAVLNAEPGICIRGENAGTMVKLVQIASDLEALKHAHQQPQPPHAPFYGVSDMRVQAYVDQLFSGFRDHLLRPDPDARIWGFADTQHLMPYPQLVAYCNYLRRRFPEALLVFATRDNTAAQAANRAAKSPEADPALLARAKNQFETYAAAHPERCLVLQYEDYVADPAVLRPLYERLGLDADTLIAGSTPTEALSRAEAARAGVPNPPPLGLIENGALSGRNGWLFLWDGSNEVHRYYTEPDFFTDADTQGWVDLLTSRRDRLASLGARYRHMTVPDKLTLYPDQVGRPLPHADRHPAGLVAARLPGDGLNVDIKAAMLETAKQAATYRRTDTHWTFEGCQTGYHRLCQALGVTPQDFSDRKSGSRSMVMDLGNKFTPQVLEEAHFTPLMRDSRRVSVNAQIRFNEETGFAEGKPRFVGCYMHMQNDRPDARPETVMLFGDSFSEFRPHQLTAMLSETFRNVHFIWSTGLDWNLIERIRPNIVITEIAERFMSTLPKDDLNVSLD</sequence>
<dbReference type="SUPFAM" id="SSF52540">
    <property type="entry name" value="P-loop containing nucleoside triphosphate hydrolases"/>
    <property type="match status" value="1"/>
</dbReference>
<comment type="pathway">
    <text evidence="2">Glycan biosynthesis; alginate biosynthesis.</text>
</comment>
<keyword evidence="4" id="KW-0732">Signal</keyword>
<dbReference type="InterPro" id="IPR027417">
    <property type="entry name" value="P-loop_NTPase"/>
</dbReference>
<dbReference type="Pfam" id="PF16822">
    <property type="entry name" value="ALGX"/>
    <property type="match status" value="1"/>
</dbReference>